<dbReference type="EMBL" id="LJCR01002162">
    <property type="protein sequence ID" value="KPV49152.1"/>
    <property type="molecule type" value="Genomic_DNA"/>
</dbReference>
<feature type="non-terminal residue" evidence="3">
    <location>
        <position position="402"/>
    </location>
</feature>
<dbReference type="Pfam" id="PF13374">
    <property type="entry name" value="TPR_10"/>
    <property type="match status" value="1"/>
</dbReference>
<comment type="caution">
    <text evidence="3">The sequence shown here is derived from an EMBL/GenBank/DDBJ whole genome shotgun (WGS) entry which is preliminary data.</text>
</comment>
<evidence type="ECO:0000313" key="4">
    <source>
        <dbReference type="Proteomes" id="UP000050509"/>
    </source>
</evidence>
<dbReference type="SUPFAM" id="SSF48452">
    <property type="entry name" value="TPR-like"/>
    <property type="match status" value="2"/>
</dbReference>
<dbReference type="SMART" id="SM00028">
    <property type="entry name" value="TPR"/>
    <property type="match status" value="7"/>
</dbReference>
<reference evidence="3 4" key="1">
    <citation type="submission" date="2015-09" db="EMBL/GenBank/DDBJ databases">
        <title>Draft genome sequence of Kouleothrix aurantiaca JCM 19913.</title>
        <authorList>
            <person name="Hemp J."/>
        </authorList>
    </citation>
    <scope>NUCLEOTIDE SEQUENCE [LARGE SCALE GENOMIC DNA]</scope>
    <source>
        <strain evidence="3 4">COM-B</strain>
    </source>
</reference>
<feature type="non-terminal residue" evidence="3">
    <location>
        <position position="1"/>
    </location>
</feature>
<dbReference type="GO" id="GO:0005737">
    <property type="term" value="C:cytoplasm"/>
    <property type="evidence" value="ECO:0007669"/>
    <property type="project" value="TreeGrafter"/>
</dbReference>
<evidence type="ECO:0000313" key="3">
    <source>
        <dbReference type="EMBL" id="KPV49152.1"/>
    </source>
</evidence>
<dbReference type="PANTHER" id="PTHR16305:SF28">
    <property type="entry name" value="GUANYLATE CYCLASE DOMAIN-CONTAINING PROTEIN"/>
    <property type="match status" value="1"/>
</dbReference>
<dbReference type="PATRIC" id="fig|186479.3.peg.4128"/>
<evidence type="ECO:0000256" key="1">
    <source>
        <dbReference type="ARBA" id="ARBA00022741"/>
    </source>
</evidence>
<name>A0A0P9D161_9CHLR</name>
<keyword evidence="4" id="KW-1185">Reference proteome</keyword>
<evidence type="ECO:0000256" key="2">
    <source>
        <dbReference type="ARBA" id="ARBA00022840"/>
    </source>
</evidence>
<keyword evidence="1" id="KW-0547">Nucleotide-binding</keyword>
<keyword evidence="2" id="KW-0067">ATP-binding</keyword>
<proteinExistence type="predicted"/>
<dbReference type="GO" id="GO:0004016">
    <property type="term" value="F:adenylate cyclase activity"/>
    <property type="evidence" value="ECO:0007669"/>
    <property type="project" value="TreeGrafter"/>
</dbReference>
<dbReference type="Gene3D" id="1.25.40.10">
    <property type="entry name" value="Tetratricopeptide repeat domain"/>
    <property type="match status" value="2"/>
</dbReference>
<sequence length="402" mass="43576">AAAERLASDGRAGRSARVQNDMRATRDIASIMRTLNALETLRARGLTVAGPVSSFAGTQEFMFKHALLHQVTYDSVLKRQRRQYHTQAGEWLIERSGERVAEYAGLIGEHFERAGDADRAADWYARAATQAQAIYASDVAAEHYRKVLRLLPTAEERDVAGAMRKAAAYEGLGEMLLWQGRYSDAAASYTAMRSAAELAGDSIAQARAWYGLAEVRERQADYLAAQASAAQAEQIAQRVGAQVERAMAQQLQAWCLFQQGDAAAALERAENVLLLATEHDALREMGRALNLLGVIHKAAANFPQASRAMRSALELHRELGDRLRVGGTLNNLGLTAESSGDYAAAAQHYGEALAIAREINDPELECQSLANLGGTLVSLGRFAEGEQSLRQALRIAVANNPG</sequence>
<accession>A0A0P9D161</accession>
<dbReference type="InterPro" id="IPR011990">
    <property type="entry name" value="TPR-like_helical_dom_sf"/>
</dbReference>
<dbReference type="AlphaFoldDB" id="A0A0P9D161"/>
<dbReference type="Proteomes" id="UP000050509">
    <property type="component" value="Unassembled WGS sequence"/>
</dbReference>
<organism evidence="3 4">
    <name type="scientific">Kouleothrix aurantiaca</name>
    <dbReference type="NCBI Taxonomy" id="186479"/>
    <lineage>
        <taxon>Bacteria</taxon>
        <taxon>Bacillati</taxon>
        <taxon>Chloroflexota</taxon>
        <taxon>Chloroflexia</taxon>
        <taxon>Chloroflexales</taxon>
        <taxon>Roseiflexineae</taxon>
        <taxon>Roseiflexaceae</taxon>
        <taxon>Kouleothrix</taxon>
    </lineage>
</organism>
<protein>
    <submittedName>
        <fullName evidence="3">Uncharacterized protein</fullName>
    </submittedName>
</protein>
<dbReference type="PANTHER" id="PTHR16305">
    <property type="entry name" value="TESTICULAR SOLUBLE ADENYLYL CYCLASE"/>
    <property type="match status" value="1"/>
</dbReference>
<dbReference type="GO" id="GO:0005524">
    <property type="term" value="F:ATP binding"/>
    <property type="evidence" value="ECO:0007669"/>
    <property type="project" value="UniProtKB-KW"/>
</dbReference>
<dbReference type="Pfam" id="PF13424">
    <property type="entry name" value="TPR_12"/>
    <property type="match status" value="1"/>
</dbReference>
<dbReference type="InterPro" id="IPR019734">
    <property type="entry name" value="TPR_rpt"/>
</dbReference>
<gene>
    <name evidence="3" type="ORF">SE17_34235</name>
</gene>